<dbReference type="Pfam" id="PF13240">
    <property type="entry name" value="Zn_Ribbon_1"/>
    <property type="match status" value="1"/>
</dbReference>
<dbReference type="STRING" id="1122149.FD44_GL000839"/>
<keyword evidence="1" id="KW-0472">Membrane</keyword>
<evidence type="ECO:0000313" key="4">
    <source>
        <dbReference type="Proteomes" id="UP000294854"/>
    </source>
</evidence>
<feature type="transmembrane region" description="Helical" evidence="1">
    <location>
        <begin position="61"/>
        <end position="82"/>
    </location>
</feature>
<evidence type="ECO:0000256" key="1">
    <source>
        <dbReference type="SAM" id="Phobius"/>
    </source>
</evidence>
<dbReference type="Gene3D" id="4.10.1060.50">
    <property type="match status" value="1"/>
</dbReference>
<keyword evidence="1" id="KW-1133">Transmembrane helix</keyword>
<accession>A0A4R5NGA3</accession>
<dbReference type="Proteomes" id="UP000294854">
    <property type="component" value="Unassembled WGS sequence"/>
</dbReference>
<dbReference type="AlphaFoldDB" id="A0A4R5NGA3"/>
<dbReference type="InterPro" id="IPR038587">
    <property type="entry name" value="Ribosomal_eL40_sf"/>
</dbReference>
<name>A0A4R5NGA3_9LACO</name>
<proteinExistence type="predicted"/>
<reference evidence="3 4" key="1">
    <citation type="journal article" date="2019" name="Appl. Microbiol. Biotechnol.">
        <title>Uncovering carbohydrate metabolism through a genotype-phenotype association study of 56 lactic acid bacteria genomes.</title>
        <authorList>
            <person name="Buron-Moles G."/>
            <person name="Chailyan A."/>
            <person name="Dolejs I."/>
            <person name="Forster J."/>
            <person name="Miks M.H."/>
        </authorList>
    </citation>
    <scope>NUCLEOTIDE SEQUENCE [LARGE SCALE GENOMIC DNA]</scope>
    <source>
        <strain evidence="3 4">ATCC 49373</strain>
    </source>
</reference>
<keyword evidence="4" id="KW-1185">Reference proteome</keyword>
<organism evidence="3 4">
    <name type="scientific">Secundilactobacillus malefermentans</name>
    <dbReference type="NCBI Taxonomy" id="176292"/>
    <lineage>
        <taxon>Bacteria</taxon>
        <taxon>Bacillati</taxon>
        <taxon>Bacillota</taxon>
        <taxon>Bacilli</taxon>
        <taxon>Lactobacillales</taxon>
        <taxon>Lactobacillaceae</taxon>
        <taxon>Secundilactobacillus</taxon>
    </lineage>
</organism>
<feature type="domain" description="Zinc-ribbon" evidence="2">
    <location>
        <begin position="5"/>
        <end position="26"/>
    </location>
</feature>
<evidence type="ECO:0000259" key="2">
    <source>
        <dbReference type="Pfam" id="PF13240"/>
    </source>
</evidence>
<evidence type="ECO:0000313" key="3">
    <source>
        <dbReference type="EMBL" id="TDG73241.1"/>
    </source>
</evidence>
<keyword evidence="1" id="KW-0812">Transmembrane</keyword>
<sequence>MENKYCPKCGAKVNGDAQFCPKCGYAFNPKKAAAKESAATNETKTRQKQEKSGMSPFQKKLVLWIGGAIVVAIIVVVAMGVITNQQQEAKQQAIQESQARQTSIKKSKEVKEQKLERSLASGSVDIVTDMIQNDMDLDAKCTDVTIESSLGDNQYSGYASVEDDYGNSDTADLTITNVKYDNSISVHMDGDARSDLEATFNYNDDE</sequence>
<dbReference type="EMBL" id="PUFO01000088">
    <property type="protein sequence ID" value="TDG73241.1"/>
    <property type="molecule type" value="Genomic_DNA"/>
</dbReference>
<gene>
    <name evidence="3" type="ORF">C5L31_002003</name>
</gene>
<comment type="caution">
    <text evidence="3">The sequence shown here is derived from an EMBL/GenBank/DDBJ whole genome shotgun (WGS) entry which is preliminary data.</text>
</comment>
<dbReference type="OrthoDB" id="2325659at2"/>
<dbReference type="InterPro" id="IPR026870">
    <property type="entry name" value="Zinc_ribbon_dom"/>
</dbReference>
<protein>
    <recommendedName>
        <fullName evidence="2">Zinc-ribbon domain-containing protein</fullName>
    </recommendedName>
</protein>
<dbReference type="RefSeq" id="WP_010620282.1">
    <property type="nucleotide sequence ID" value="NZ_CP042371.1"/>
</dbReference>